<reference evidence="6" key="1">
    <citation type="submission" date="2023-03" db="EMBL/GenBank/DDBJ databases">
        <title>Lomoglobus Profundus gen. nov., sp. nov., a novel member of the phylum Verrucomicrobia, isolated from deep-marine sediment of South China Sea.</title>
        <authorList>
            <person name="Ahmad T."/>
            <person name="Ishaq S.E."/>
            <person name="Wang F."/>
        </authorList>
    </citation>
    <scope>NUCLEOTIDE SEQUENCE</scope>
    <source>
        <strain evidence="6">LMO-M01</strain>
    </source>
</reference>
<organism evidence="6 7">
    <name type="scientific">Synoicihabitans lomoniglobus</name>
    <dbReference type="NCBI Taxonomy" id="2909285"/>
    <lineage>
        <taxon>Bacteria</taxon>
        <taxon>Pseudomonadati</taxon>
        <taxon>Verrucomicrobiota</taxon>
        <taxon>Opitutia</taxon>
        <taxon>Opitutales</taxon>
        <taxon>Opitutaceae</taxon>
        <taxon>Synoicihabitans</taxon>
    </lineage>
</organism>
<feature type="repeat" description="TPR" evidence="4">
    <location>
        <begin position="348"/>
        <end position="381"/>
    </location>
</feature>
<dbReference type="InterPro" id="IPR029063">
    <property type="entry name" value="SAM-dependent_MTases_sf"/>
</dbReference>
<dbReference type="Proteomes" id="UP001218638">
    <property type="component" value="Chromosome"/>
</dbReference>
<dbReference type="GO" id="GO:0032259">
    <property type="term" value="P:methylation"/>
    <property type="evidence" value="ECO:0007669"/>
    <property type="project" value="UniProtKB-KW"/>
</dbReference>
<evidence type="ECO:0000256" key="3">
    <source>
        <dbReference type="ARBA" id="ARBA00022691"/>
    </source>
</evidence>
<dbReference type="EMBL" id="CP119075">
    <property type="protein sequence ID" value="WED66701.1"/>
    <property type="molecule type" value="Genomic_DNA"/>
</dbReference>
<keyword evidence="7" id="KW-1185">Reference proteome</keyword>
<keyword evidence="4" id="KW-0802">TPR repeat</keyword>
<feature type="domain" description="CheR-type methyltransferase" evidence="5">
    <location>
        <begin position="1"/>
        <end position="268"/>
    </location>
</feature>
<proteinExistence type="predicted"/>
<keyword evidence="1" id="KW-0489">Methyltransferase</keyword>
<evidence type="ECO:0000256" key="4">
    <source>
        <dbReference type="PROSITE-ProRule" id="PRU00339"/>
    </source>
</evidence>
<dbReference type="InterPro" id="IPR019734">
    <property type="entry name" value="TPR_rpt"/>
</dbReference>
<dbReference type="InterPro" id="IPR000780">
    <property type="entry name" value="CheR_MeTrfase"/>
</dbReference>
<dbReference type="SUPFAM" id="SSF53335">
    <property type="entry name" value="S-adenosyl-L-methionine-dependent methyltransferases"/>
    <property type="match status" value="1"/>
</dbReference>
<dbReference type="GO" id="GO:0008757">
    <property type="term" value="F:S-adenosylmethionine-dependent methyltransferase activity"/>
    <property type="evidence" value="ECO:0007669"/>
    <property type="project" value="InterPro"/>
</dbReference>
<keyword evidence="3" id="KW-0949">S-adenosyl-L-methionine</keyword>
<protein>
    <submittedName>
        <fullName evidence="6">Tetratricopeptide repeat protein</fullName>
    </submittedName>
</protein>
<dbReference type="PRINTS" id="PR00996">
    <property type="entry name" value="CHERMTFRASE"/>
</dbReference>
<dbReference type="SMART" id="SM00138">
    <property type="entry name" value="MeTrc"/>
    <property type="match status" value="1"/>
</dbReference>
<dbReference type="PANTHER" id="PTHR24422">
    <property type="entry name" value="CHEMOTAXIS PROTEIN METHYLTRANSFERASE"/>
    <property type="match status" value="1"/>
</dbReference>
<dbReference type="RefSeq" id="WP_330928863.1">
    <property type="nucleotide sequence ID" value="NZ_CP119075.1"/>
</dbReference>
<dbReference type="PROSITE" id="PS50005">
    <property type="entry name" value="TPR"/>
    <property type="match status" value="1"/>
</dbReference>
<dbReference type="InterPro" id="IPR050903">
    <property type="entry name" value="Bact_Chemotaxis_MeTrfase"/>
</dbReference>
<dbReference type="SUPFAM" id="SSF48452">
    <property type="entry name" value="TPR-like"/>
    <property type="match status" value="1"/>
</dbReference>
<gene>
    <name evidence="6" type="ORF">PXH66_07540</name>
</gene>
<dbReference type="Gene3D" id="1.25.40.10">
    <property type="entry name" value="Tetratricopeptide repeat domain"/>
    <property type="match status" value="1"/>
</dbReference>
<dbReference type="Pfam" id="PF14559">
    <property type="entry name" value="TPR_19"/>
    <property type="match status" value="1"/>
</dbReference>
<evidence type="ECO:0000259" key="5">
    <source>
        <dbReference type="PROSITE" id="PS50123"/>
    </source>
</evidence>
<evidence type="ECO:0000313" key="7">
    <source>
        <dbReference type="Proteomes" id="UP001218638"/>
    </source>
</evidence>
<dbReference type="SMART" id="SM00028">
    <property type="entry name" value="TPR"/>
    <property type="match status" value="2"/>
</dbReference>
<dbReference type="InterPro" id="IPR022642">
    <property type="entry name" value="CheR_C"/>
</dbReference>
<sequence length="417" mass="46323">MKTTEIEDLLRRTMGLDAASIGSESIRRAVALRREIRGGISPTSYVEQLRENREELQELIEEVVVPETWFFRDAGAFEALTQMMTERKASGDETAWPLRVLSLPCSTGEEPYSLAMALLDAGLEPESFSIDAIDISARALQRARLAVFGRNSFRGDQLSFRNRYFTPEGSRWQLRDLVRSRVRFTRANLLGDTLPEVVRAAAYDVIFCRNLLIYFDRPTQNRSVSTLTALLAPTGCFFVGPSETALMLDHGFSAVKSPRSFAFRRAEPRVSQPVVRNRVAVKSRCAPSPPKVPAARVKRLPFSHLKSPTPRSAGPVGMAEAMRLADQGKLVEARAAGEQVLEQQGPSAAVFYVLGLVRDAAGDTVSAMEFYRKALYLEPRHAEALVHLAILLEERGEVAGASRLMERVRRLEAKVGS</sequence>
<name>A0AAF0CRH1_9BACT</name>
<dbReference type="AlphaFoldDB" id="A0AAF0CRH1"/>
<dbReference type="Pfam" id="PF01739">
    <property type="entry name" value="CheR"/>
    <property type="match status" value="1"/>
</dbReference>
<dbReference type="KEGG" id="slom:PXH66_07540"/>
<dbReference type="PANTHER" id="PTHR24422:SF19">
    <property type="entry name" value="CHEMOTAXIS PROTEIN METHYLTRANSFERASE"/>
    <property type="match status" value="1"/>
</dbReference>
<dbReference type="InterPro" id="IPR011990">
    <property type="entry name" value="TPR-like_helical_dom_sf"/>
</dbReference>
<evidence type="ECO:0000256" key="1">
    <source>
        <dbReference type="ARBA" id="ARBA00022603"/>
    </source>
</evidence>
<dbReference type="Gene3D" id="3.40.50.150">
    <property type="entry name" value="Vaccinia Virus protein VP39"/>
    <property type="match status" value="1"/>
</dbReference>
<evidence type="ECO:0000313" key="6">
    <source>
        <dbReference type="EMBL" id="WED66701.1"/>
    </source>
</evidence>
<keyword evidence="2" id="KW-0808">Transferase</keyword>
<accession>A0AAF0CRH1</accession>
<dbReference type="PROSITE" id="PS50123">
    <property type="entry name" value="CHER"/>
    <property type="match status" value="1"/>
</dbReference>
<evidence type="ECO:0000256" key="2">
    <source>
        <dbReference type="ARBA" id="ARBA00022679"/>
    </source>
</evidence>